<dbReference type="RefSeq" id="WP_119737805.1">
    <property type="nucleotide sequence ID" value="NZ_QYUN01000002.1"/>
</dbReference>
<reference evidence="1 2" key="1">
    <citation type="submission" date="2018-09" db="EMBL/GenBank/DDBJ databases">
        <authorList>
            <person name="Zhu H."/>
        </authorList>
    </citation>
    <scope>NUCLEOTIDE SEQUENCE [LARGE SCALE GENOMIC DNA]</scope>
    <source>
        <strain evidence="1 2">K2R10-39</strain>
    </source>
</reference>
<keyword evidence="2" id="KW-1185">Reference proteome</keyword>
<dbReference type="InterPro" id="IPR008554">
    <property type="entry name" value="Glutaredoxin-like"/>
</dbReference>
<organism evidence="1 2">
    <name type="scientific">Noviherbaspirillum cavernae</name>
    <dbReference type="NCBI Taxonomy" id="2320862"/>
    <lineage>
        <taxon>Bacteria</taxon>
        <taxon>Pseudomonadati</taxon>
        <taxon>Pseudomonadota</taxon>
        <taxon>Betaproteobacteria</taxon>
        <taxon>Burkholderiales</taxon>
        <taxon>Oxalobacteraceae</taxon>
        <taxon>Noviherbaspirillum</taxon>
    </lineage>
</organism>
<evidence type="ECO:0000313" key="1">
    <source>
        <dbReference type="EMBL" id="RJG05800.1"/>
    </source>
</evidence>
<name>A0A418WZX8_9BURK</name>
<dbReference type="OrthoDB" id="8779161at2"/>
<dbReference type="SUPFAM" id="SSF52833">
    <property type="entry name" value="Thioredoxin-like"/>
    <property type="match status" value="1"/>
</dbReference>
<dbReference type="EMBL" id="QYUN01000002">
    <property type="protein sequence ID" value="RJG05800.1"/>
    <property type="molecule type" value="Genomic_DNA"/>
</dbReference>
<dbReference type="InterPro" id="IPR036249">
    <property type="entry name" value="Thioredoxin-like_sf"/>
</dbReference>
<dbReference type="InterPro" id="IPR052565">
    <property type="entry name" value="Glutaredoxin-like_YDR286C"/>
</dbReference>
<dbReference type="Pfam" id="PF05768">
    <property type="entry name" value="Glrx-like"/>
    <property type="match status" value="1"/>
</dbReference>
<gene>
    <name evidence="1" type="ORF">D3870_07015</name>
</gene>
<proteinExistence type="predicted"/>
<dbReference type="PANTHER" id="PTHR33558:SF1">
    <property type="entry name" value="GLUTAREDOXIN-LIKE PROTEIN C5ORF63 HOMOLOG"/>
    <property type="match status" value="1"/>
</dbReference>
<sequence length="99" mass="11052">MRLVAFSLSTLTKSTLVHFTLYSRSYCHLCDDMIEALQALRSEYPFALEIVDVDADDGLVAQFDELVPVLVGSKDNATTVQLCNYFLDEAKVRDFLGAP</sequence>
<comment type="caution">
    <text evidence="1">The sequence shown here is derived from an EMBL/GenBank/DDBJ whole genome shotgun (WGS) entry which is preliminary data.</text>
</comment>
<dbReference type="Gene3D" id="3.40.30.10">
    <property type="entry name" value="Glutaredoxin"/>
    <property type="match status" value="1"/>
</dbReference>
<dbReference type="AlphaFoldDB" id="A0A418WZX8"/>
<dbReference type="Proteomes" id="UP000285190">
    <property type="component" value="Unassembled WGS sequence"/>
</dbReference>
<protein>
    <submittedName>
        <fullName evidence="1">Glutaredoxin family protein</fullName>
    </submittedName>
</protein>
<evidence type="ECO:0000313" key="2">
    <source>
        <dbReference type="Proteomes" id="UP000285190"/>
    </source>
</evidence>
<accession>A0A418WZX8</accession>
<dbReference type="PANTHER" id="PTHR33558">
    <property type="entry name" value="GLUTAREDOXIN-LIKE PROTEIN C5ORF63 HOMOLOG"/>
    <property type="match status" value="1"/>
</dbReference>